<dbReference type="EMBL" id="BPRB01000124">
    <property type="protein sequence ID" value="GJE60286.1"/>
    <property type="molecule type" value="Genomic_DNA"/>
</dbReference>
<protein>
    <submittedName>
        <fullName evidence="1">Uncharacterized protein</fullName>
    </submittedName>
</protein>
<evidence type="ECO:0000313" key="2">
    <source>
        <dbReference type="Proteomes" id="UP001055057"/>
    </source>
</evidence>
<gene>
    <name evidence="1" type="ORF">MPOCJGCO_2397</name>
</gene>
<keyword evidence="2" id="KW-1185">Reference proteome</keyword>
<dbReference type="Proteomes" id="UP001055057">
    <property type="component" value="Unassembled WGS sequence"/>
</dbReference>
<reference evidence="1" key="1">
    <citation type="journal article" date="2021" name="Front. Microbiol.">
        <title>Comprehensive Comparative Genomics and Phenotyping of Methylobacterium Species.</title>
        <authorList>
            <person name="Alessa O."/>
            <person name="Ogura Y."/>
            <person name="Fujitani Y."/>
            <person name="Takami H."/>
            <person name="Hayashi T."/>
            <person name="Sahin N."/>
            <person name="Tani A."/>
        </authorList>
    </citation>
    <scope>NUCLEOTIDE SEQUENCE</scope>
    <source>
        <strain evidence="1">DSM 23632</strain>
    </source>
</reference>
<organism evidence="1 2">
    <name type="scientific">Methylobacterium trifolii</name>
    <dbReference type="NCBI Taxonomy" id="1003092"/>
    <lineage>
        <taxon>Bacteria</taxon>
        <taxon>Pseudomonadati</taxon>
        <taxon>Pseudomonadota</taxon>
        <taxon>Alphaproteobacteria</taxon>
        <taxon>Hyphomicrobiales</taxon>
        <taxon>Methylobacteriaceae</taxon>
        <taxon>Methylobacterium</taxon>
    </lineage>
</organism>
<proteinExistence type="predicted"/>
<reference evidence="1" key="2">
    <citation type="submission" date="2021-08" db="EMBL/GenBank/DDBJ databases">
        <authorList>
            <person name="Tani A."/>
            <person name="Ola A."/>
            <person name="Ogura Y."/>
            <person name="Katsura K."/>
            <person name="Hayashi T."/>
        </authorList>
    </citation>
    <scope>NUCLEOTIDE SEQUENCE</scope>
    <source>
        <strain evidence="1">DSM 23632</strain>
    </source>
</reference>
<accession>A0ABQ4TYF7</accession>
<sequence>MAAVETDAGEFRPGLLLEGLDLGVDHLRAVEDVVVFEEIGLEGEDLLHAHRPLLVPGPRQAERLVPGRQLHGARAGALGERHGQHLDQDAVDVVLGLLLGEPEGVHLDAVAKDALLRVGDAVALLGDLVPEFGERPHLADLGDEPHPGVHEERDAAEHVREARLVEIGIVTHRVEHGDGDGQRVGQLLHRRRARLLQVVGADVHRVPLRHLLGREQDHVLGQPKAGCRREHVGPAREILLDDVVLRGALEAGERRALLLGHREVEGQQPRRCGVNRHRGVHLDERDVLEQGPHVAQMRDRDPDLADLAPRQLVVRVVAGLRRQVEGDRESGLSLGEVAPIEGVRLRGVGMARIGADDPRLVALRLVALDLGDARAGAHPVRLRHHRLVRRRCARCAAP</sequence>
<comment type="caution">
    <text evidence="1">The sequence shown here is derived from an EMBL/GenBank/DDBJ whole genome shotgun (WGS) entry which is preliminary data.</text>
</comment>
<evidence type="ECO:0000313" key="1">
    <source>
        <dbReference type="EMBL" id="GJE60286.1"/>
    </source>
</evidence>
<name>A0ABQ4TYF7_9HYPH</name>